<dbReference type="AlphaFoldDB" id="A0A5B7H9G2"/>
<dbReference type="OrthoDB" id="6339724at2759"/>
<evidence type="ECO:0000313" key="2">
    <source>
        <dbReference type="EMBL" id="MPC65927.1"/>
    </source>
</evidence>
<name>A0A5B7H9G2_PORTR</name>
<organism evidence="2 3">
    <name type="scientific">Portunus trituberculatus</name>
    <name type="common">Swimming crab</name>
    <name type="synonym">Neptunus trituberculatus</name>
    <dbReference type="NCBI Taxonomy" id="210409"/>
    <lineage>
        <taxon>Eukaryota</taxon>
        <taxon>Metazoa</taxon>
        <taxon>Ecdysozoa</taxon>
        <taxon>Arthropoda</taxon>
        <taxon>Crustacea</taxon>
        <taxon>Multicrustacea</taxon>
        <taxon>Malacostraca</taxon>
        <taxon>Eumalacostraca</taxon>
        <taxon>Eucarida</taxon>
        <taxon>Decapoda</taxon>
        <taxon>Pleocyemata</taxon>
        <taxon>Brachyura</taxon>
        <taxon>Eubrachyura</taxon>
        <taxon>Portunoidea</taxon>
        <taxon>Portunidae</taxon>
        <taxon>Portuninae</taxon>
        <taxon>Portunus</taxon>
    </lineage>
</organism>
<feature type="compositionally biased region" description="Basic residues" evidence="1">
    <location>
        <begin position="60"/>
        <end position="69"/>
    </location>
</feature>
<protein>
    <submittedName>
        <fullName evidence="2">Uncharacterized protein</fullName>
    </submittedName>
</protein>
<accession>A0A5B7H9G2</accession>
<feature type="region of interest" description="Disordered" evidence="1">
    <location>
        <begin position="49"/>
        <end position="69"/>
    </location>
</feature>
<dbReference type="Pfam" id="PF07841">
    <property type="entry name" value="DM4_12"/>
    <property type="match status" value="1"/>
</dbReference>
<comment type="caution">
    <text evidence="2">The sequence shown here is derived from an EMBL/GenBank/DDBJ whole genome shotgun (WGS) entry which is preliminary data.</text>
</comment>
<dbReference type="EMBL" id="VSRR010024020">
    <property type="protein sequence ID" value="MPC65927.1"/>
    <property type="molecule type" value="Genomic_DNA"/>
</dbReference>
<evidence type="ECO:0000313" key="3">
    <source>
        <dbReference type="Proteomes" id="UP000324222"/>
    </source>
</evidence>
<evidence type="ECO:0000256" key="1">
    <source>
        <dbReference type="SAM" id="MobiDB-lite"/>
    </source>
</evidence>
<proteinExistence type="predicted"/>
<gene>
    <name evidence="2" type="ORF">E2C01_060066</name>
</gene>
<reference evidence="2 3" key="1">
    <citation type="submission" date="2019-05" db="EMBL/GenBank/DDBJ databases">
        <title>Another draft genome of Portunus trituberculatus and its Hox gene families provides insights of decapod evolution.</title>
        <authorList>
            <person name="Jeong J.-H."/>
            <person name="Song I."/>
            <person name="Kim S."/>
            <person name="Choi T."/>
            <person name="Kim D."/>
            <person name="Ryu S."/>
            <person name="Kim W."/>
        </authorList>
    </citation>
    <scope>NUCLEOTIDE SEQUENCE [LARGE SCALE GENOMIC DNA]</scope>
    <source>
        <tissue evidence="2">Muscle</tissue>
    </source>
</reference>
<sequence>MIAGRLANQFGVDGPACVQRFMCELQQRPIHNRTMVGMLLTLLFTEQKGGAGPPGAPRLVGRHPQRRARRPSRGVGVASFCAARGDVSQEAWRVAARSTAGCGPQPQPPAGVLSAEGLCCELATPAATAVYNLVSSLSKQL</sequence>
<dbReference type="InterPro" id="IPR006631">
    <property type="entry name" value="DM4_12"/>
</dbReference>
<dbReference type="Proteomes" id="UP000324222">
    <property type="component" value="Unassembled WGS sequence"/>
</dbReference>
<keyword evidence="3" id="KW-1185">Reference proteome</keyword>